<keyword evidence="2" id="KW-1185">Reference proteome</keyword>
<comment type="caution">
    <text evidence="1">The sequence shown here is derived from an EMBL/GenBank/DDBJ whole genome shotgun (WGS) entry which is preliminary data.</text>
</comment>
<evidence type="ECO:0000313" key="2">
    <source>
        <dbReference type="Proteomes" id="UP001570417"/>
    </source>
</evidence>
<dbReference type="InterPro" id="IPR023998">
    <property type="entry name" value="FCR-like"/>
</dbReference>
<gene>
    <name evidence="1" type="ORF">AB4566_08650</name>
</gene>
<proteinExistence type="predicted"/>
<dbReference type="EMBL" id="JBFRUW010000023">
    <property type="protein sequence ID" value="MFA0568345.1"/>
    <property type="molecule type" value="Genomic_DNA"/>
</dbReference>
<dbReference type="NCBIfam" id="TIGR03950">
    <property type="entry name" value="sidero_Fe_reduc"/>
    <property type="match status" value="1"/>
</dbReference>
<dbReference type="Proteomes" id="UP001570417">
    <property type="component" value="Unassembled WGS sequence"/>
</dbReference>
<protein>
    <submittedName>
        <fullName evidence="1">Siderophore ferric iron reductase</fullName>
    </submittedName>
</protein>
<name>A0ABV4NAC0_9VIBR</name>
<reference evidence="1 2" key="1">
    <citation type="journal article" date="2024" name="ISME J.">
        <title>Tailless and filamentous prophages are predominant in marine Vibrio.</title>
        <authorList>
            <person name="Steensen K."/>
            <person name="Seneca J."/>
            <person name="Bartlau N."/>
            <person name="Yu X.A."/>
            <person name="Hussain F.A."/>
            <person name="Polz M.F."/>
        </authorList>
    </citation>
    <scope>NUCLEOTIDE SEQUENCE [LARGE SCALE GENOMIC DNA]</scope>
    <source>
        <strain evidence="1 2">10N.222.51.A1</strain>
    </source>
</reference>
<accession>A0ABV4NAC0</accession>
<dbReference type="RefSeq" id="WP_372265805.1">
    <property type="nucleotide sequence ID" value="NZ_JBFRUW010000023.1"/>
</dbReference>
<evidence type="ECO:0000313" key="1">
    <source>
        <dbReference type="EMBL" id="MFA0568345.1"/>
    </source>
</evidence>
<sequence>MSETFSFDTLFQYSQTVTPFLEGRLKSIELTCENSDSPLEAINSQTNDQPTSIYSSPSITYGVPCSADIKVLYDSIATVSPEAKQAYWLTRTWGLLCWQPIYLSFISIYACHGLPKIKDMSQDLREQFIAGYQFNDDGVRINEQNTLIEMAATELHLLFDFYREEIGEWARIRPGFTNHLFADAILGCIVQFQQFQPEIPNSYFLEQAKIWIIAAGLPLKSLEGLSVNPETSKLHLVRTSCCLVYKCTGRKLCSDCPKLPENREMKVTLKAS</sequence>
<organism evidence="1 2">
    <name type="scientific">Vibrio gallaecicus</name>
    <dbReference type="NCBI Taxonomy" id="552386"/>
    <lineage>
        <taxon>Bacteria</taxon>
        <taxon>Pseudomonadati</taxon>
        <taxon>Pseudomonadota</taxon>
        <taxon>Gammaproteobacteria</taxon>
        <taxon>Vibrionales</taxon>
        <taxon>Vibrionaceae</taxon>
        <taxon>Vibrio</taxon>
    </lineage>
</organism>